<evidence type="ECO:0000256" key="7">
    <source>
        <dbReference type="SAM" id="Phobius"/>
    </source>
</evidence>
<dbReference type="InterPro" id="IPR047135">
    <property type="entry name" value="YsiQ"/>
</dbReference>
<evidence type="ECO:0000313" key="9">
    <source>
        <dbReference type="Proteomes" id="UP000018458"/>
    </source>
</evidence>
<feature type="transmembrane region" description="Helical" evidence="7">
    <location>
        <begin position="300"/>
        <end position="324"/>
    </location>
</feature>
<dbReference type="NCBIfam" id="TIGR00797">
    <property type="entry name" value="matE"/>
    <property type="match status" value="1"/>
</dbReference>
<name>E8LKI6_SUCHY</name>
<dbReference type="Proteomes" id="UP000018458">
    <property type="component" value="Unassembled WGS sequence"/>
</dbReference>
<dbReference type="GO" id="GO:0005886">
    <property type="term" value="C:plasma membrane"/>
    <property type="evidence" value="ECO:0007669"/>
    <property type="project" value="UniProtKB-SubCell"/>
</dbReference>
<dbReference type="Pfam" id="PF01554">
    <property type="entry name" value="MatE"/>
    <property type="match status" value="2"/>
</dbReference>
<evidence type="ECO:0000256" key="2">
    <source>
        <dbReference type="ARBA" id="ARBA00022448"/>
    </source>
</evidence>
<dbReference type="PIRSF" id="PIRSF006603">
    <property type="entry name" value="DinF"/>
    <property type="match status" value="1"/>
</dbReference>
<dbReference type="HOGENOM" id="CLU_012893_5_3_6"/>
<dbReference type="CDD" id="cd13134">
    <property type="entry name" value="MATE_like_8"/>
    <property type="match status" value="1"/>
</dbReference>
<dbReference type="eggNOG" id="COG0534">
    <property type="taxonomic scope" value="Bacteria"/>
</dbReference>
<keyword evidence="2" id="KW-0813">Transport</keyword>
<dbReference type="EMBL" id="AEVO01000061">
    <property type="protein sequence ID" value="EFY06973.1"/>
    <property type="molecule type" value="Genomic_DNA"/>
</dbReference>
<organism evidence="8 9">
    <name type="scientific">Succinatimonas hippei (strain DSM 22608 / JCM 16073 / KCTC 15190 / YIT 12066)</name>
    <dbReference type="NCBI Taxonomy" id="762983"/>
    <lineage>
        <taxon>Bacteria</taxon>
        <taxon>Pseudomonadati</taxon>
        <taxon>Pseudomonadota</taxon>
        <taxon>Gammaproteobacteria</taxon>
        <taxon>Aeromonadales</taxon>
        <taxon>Succinivibrionaceae</taxon>
        <taxon>Succinatimonas</taxon>
    </lineage>
</organism>
<comment type="subcellular location">
    <subcellularLocation>
        <location evidence="1">Cell inner membrane</location>
        <topology evidence="1">Multi-pass membrane protein</topology>
    </subcellularLocation>
</comment>
<dbReference type="RefSeq" id="WP_009143424.1">
    <property type="nucleotide sequence ID" value="NZ_GL830997.1"/>
</dbReference>
<feature type="transmembrane region" description="Helical" evidence="7">
    <location>
        <begin position="378"/>
        <end position="399"/>
    </location>
</feature>
<keyword evidence="5 7" id="KW-1133">Transmembrane helix</keyword>
<protein>
    <submittedName>
        <fullName evidence="8">MATE efflux family protein</fullName>
    </submittedName>
</protein>
<feature type="transmembrane region" description="Helical" evidence="7">
    <location>
        <begin position="258"/>
        <end position="276"/>
    </location>
</feature>
<dbReference type="PANTHER" id="PTHR42925">
    <property type="entry name" value="MULTIDRUG AND TOXIN EFFLUX PROTEIN MATE FAMILY"/>
    <property type="match status" value="1"/>
</dbReference>
<dbReference type="InterPro" id="IPR048279">
    <property type="entry name" value="MdtK-like"/>
</dbReference>
<evidence type="ECO:0000256" key="6">
    <source>
        <dbReference type="ARBA" id="ARBA00023136"/>
    </source>
</evidence>
<feature type="transmembrane region" description="Helical" evidence="7">
    <location>
        <begin position="82"/>
        <end position="104"/>
    </location>
</feature>
<comment type="caution">
    <text evidence="8">The sequence shown here is derived from an EMBL/GenBank/DDBJ whole genome shotgun (WGS) entry which is preliminary data.</text>
</comment>
<keyword evidence="4 7" id="KW-0812">Transmembrane</keyword>
<feature type="transmembrane region" description="Helical" evidence="7">
    <location>
        <begin position="116"/>
        <end position="136"/>
    </location>
</feature>
<evidence type="ECO:0000256" key="4">
    <source>
        <dbReference type="ARBA" id="ARBA00022692"/>
    </source>
</evidence>
<evidence type="ECO:0000256" key="5">
    <source>
        <dbReference type="ARBA" id="ARBA00022989"/>
    </source>
</evidence>
<dbReference type="GO" id="GO:0015297">
    <property type="term" value="F:antiporter activity"/>
    <property type="evidence" value="ECO:0007669"/>
    <property type="project" value="InterPro"/>
</dbReference>
<accession>E8LKI6</accession>
<gene>
    <name evidence="8" type="ORF">HMPREF9444_01226</name>
</gene>
<feature type="transmembrane region" description="Helical" evidence="7">
    <location>
        <begin position="37"/>
        <end position="62"/>
    </location>
</feature>
<evidence type="ECO:0000256" key="3">
    <source>
        <dbReference type="ARBA" id="ARBA00022475"/>
    </source>
</evidence>
<feature type="transmembrane region" description="Helical" evidence="7">
    <location>
        <begin position="215"/>
        <end position="237"/>
    </location>
</feature>
<reference evidence="8 9" key="1">
    <citation type="submission" date="2011-01" db="EMBL/GenBank/DDBJ databases">
        <authorList>
            <person name="Weinstock G."/>
            <person name="Sodergren E."/>
            <person name="Clifton S."/>
            <person name="Fulton L."/>
            <person name="Fulton B."/>
            <person name="Courtney L."/>
            <person name="Fronick C."/>
            <person name="Harrison M."/>
            <person name="Strong C."/>
            <person name="Farmer C."/>
            <person name="Delahaunty K."/>
            <person name="Markovic C."/>
            <person name="Hall O."/>
            <person name="Minx P."/>
            <person name="Tomlinson C."/>
            <person name="Mitreva M."/>
            <person name="Hou S."/>
            <person name="Chen J."/>
            <person name="Wollam A."/>
            <person name="Pepin K.H."/>
            <person name="Johnson M."/>
            <person name="Bhonagiri V."/>
            <person name="Zhang X."/>
            <person name="Suruliraj S."/>
            <person name="Warren W."/>
            <person name="Chinwalla A."/>
            <person name="Mardis E.R."/>
            <person name="Wilson R.K."/>
        </authorList>
    </citation>
    <scope>NUCLEOTIDE SEQUENCE [LARGE SCALE GENOMIC DNA]</scope>
    <source>
        <strain evidence="9">DSM 22608 / JCM 16073 / KCTC 15190 / YIT 12066</strain>
    </source>
</reference>
<dbReference type="OrthoDB" id="9806302at2"/>
<keyword evidence="6 7" id="KW-0472">Membrane</keyword>
<dbReference type="PANTHER" id="PTHR42925:SF1">
    <property type="entry name" value="VIRULENCE FACTOR MVIN"/>
    <property type="match status" value="1"/>
</dbReference>
<dbReference type="GO" id="GO:0042910">
    <property type="term" value="F:xenobiotic transmembrane transporter activity"/>
    <property type="evidence" value="ECO:0007669"/>
    <property type="project" value="InterPro"/>
</dbReference>
<keyword evidence="9" id="KW-1185">Reference proteome</keyword>
<dbReference type="STRING" id="762983.HMPREF9444_01226"/>
<proteinExistence type="predicted"/>
<feature type="transmembrane region" description="Helical" evidence="7">
    <location>
        <begin position="189"/>
        <end position="209"/>
    </location>
</feature>
<feature type="transmembrane region" description="Helical" evidence="7">
    <location>
        <begin position="345"/>
        <end position="366"/>
    </location>
</feature>
<dbReference type="AlphaFoldDB" id="E8LKI6"/>
<feature type="transmembrane region" description="Helical" evidence="7">
    <location>
        <begin position="411"/>
        <end position="433"/>
    </location>
</feature>
<evidence type="ECO:0000313" key="8">
    <source>
        <dbReference type="EMBL" id="EFY06973.1"/>
    </source>
</evidence>
<keyword evidence="3" id="KW-1003">Cell membrane</keyword>
<dbReference type="InterPro" id="IPR002528">
    <property type="entry name" value="MATE_fam"/>
</dbReference>
<sequence>MFKLKKDKETDFKNYISDEEINQGINRLDLQEGKRSLLAITWPIFIDLALNFATLIINMMMVGAVSVDAVAELTVGNQVFDLALIIFNFINIGVCVVCAQALGAGNKKLVRRLVHTGYGINIITGTIVSLGVFFFAPLIVEVMNVPDEISQSSQSYLAILSLCFLPQALCLVSAAILRAFECTRDAMYVSLLINLITMLGNSMFLFGWFNMPVLGVEGVAVSTVIGRVIACLVYVPLILRRTKIRIIPRFLFDFKKKIFVAILNIGLPGAGENLSWHSQYMFMTAVVASMGAIPLATHGIYFQMVLIMMLFSISIAMGTEILIAHYAGALQLDLAYKQLMRSVKIGMCATILITFSIPLGTGKFIISQFTDSLEVLALATPIFLLTVIQEPGRILNIIIINSLRAVGDTKFPLIMAVISMWGISVPLGCFLGLHCGLGLLGVWIGFAADEWVRGISMFLRWRSRVWEKAAKLNYQKHLQQA</sequence>
<evidence type="ECO:0000256" key="1">
    <source>
        <dbReference type="ARBA" id="ARBA00004429"/>
    </source>
</evidence>
<feature type="transmembrane region" description="Helical" evidence="7">
    <location>
        <begin position="156"/>
        <end position="177"/>
    </location>
</feature>